<dbReference type="PROSITE" id="PS50297">
    <property type="entry name" value="ANK_REP_REGION"/>
    <property type="match status" value="1"/>
</dbReference>
<dbReference type="InterPro" id="IPR002110">
    <property type="entry name" value="Ankyrin_rpt"/>
</dbReference>
<dbReference type="PROSITE" id="PS50088">
    <property type="entry name" value="ANK_REPEAT"/>
    <property type="match status" value="2"/>
</dbReference>
<sequence length="153" mass="16512">MYAGWFDCDGPDAYWDGWRGSYKDGVTALHEAARVGCLEIAHLLIDAGADVEAMDDDGITVLHEAATYTFSMQAFDLQPTGMVDLLLAHGADINAHYGPKKATVLHCVAAQGNVAMYYYVPVSFTLDKKAFGRGITTSVPSSTLTHCPHLTVI</sequence>
<feature type="repeat" description="ANK" evidence="3">
    <location>
        <begin position="57"/>
        <end position="98"/>
    </location>
</feature>
<dbReference type="SMART" id="SM00248">
    <property type="entry name" value="ANK"/>
    <property type="match status" value="2"/>
</dbReference>
<name>A0AAN6TD23_9PEZI</name>
<dbReference type="RefSeq" id="XP_064669698.1">
    <property type="nucleotide sequence ID" value="XM_064813652.1"/>
</dbReference>
<evidence type="ECO:0000256" key="2">
    <source>
        <dbReference type="ARBA" id="ARBA00023043"/>
    </source>
</evidence>
<comment type="caution">
    <text evidence="4">The sequence shown here is derived from an EMBL/GenBank/DDBJ whole genome shotgun (WGS) entry which is preliminary data.</text>
</comment>
<protein>
    <submittedName>
        <fullName evidence="4">Ankyrin</fullName>
    </submittedName>
</protein>
<evidence type="ECO:0000256" key="1">
    <source>
        <dbReference type="ARBA" id="ARBA00022737"/>
    </source>
</evidence>
<dbReference type="GeneID" id="89937777"/>
<gene>
    <name evidence="4" type="ORF">N656DRAFT_768783</name>
</gene>
<dbReference type="PANTHER" id="PTHR24171:SF9">
    <property type="entry name" value="ANKYRIN REPEAT DOMAIN-CONTAINING PROTEIN 39"/>
    <property type="match status" value="1"/>
</dbReference>
<dbReference type="PANTHER" id="PTHR24171">
    <property type="entry name" value="ANKYRIN REPEAT DOMAIN-CONTAINING PROTEIN 39-RELATED"/>
    <property type="match status" value="1"/>
</dbReference>
<evidence type="ECO:0000313" key="5">
    <source>
        <dbReference type="Proteomes" id="UP001302812"/>
    </source>
</evidence>
<reference evidence="4" key="1">
    <citation type="journal article" date="2023" name="Mol. Phylogenet. Evol.">
        <title>Genome-scale phylogeny and comparative genomics of the fungal order Sordariales.</title>
        <authorList>
            <person name="Hensen N."/>
            <person name="Bonometti L."/>
            <person name="Westerberg I."/>
            <person name="Brannstrom I.O."/>
            <person name="Guillou S."/>
            <person name="Cros-Aarteil S."/>
            <person name="Calhoun S."/>
            <person name="Haridas S."/>
            <person name="Kuo A."/>
            <person name="Mondo S."/>
            <person name="Pangilinan J."/>
            <person name="Riley R."/>
            <person name="LaButti K."/>
            <person name="Andreopoulos B."/>
            <person name="Lipzen A."/>
            <person name="Chen C."/>
            <person name="Yan M."/>
            <person name="Daum C."/>
            <person name="Ng V."/>
            <person name="Clum A."/>
            <person name="Steindorff A."/>
            <person name="Ohm R.A."/>
            <person name="Martin F."/>
            <person name="Silar P."/>
            <person name="Natvig D.O."/>
            <person name="Lalanne C."/>
            <person name="Gautier V."/>
            <person name="Ament-Velasquez S.L."/>
            <person name="Kruys A."/>
            <person name="Hutchinson M.I."/>
            <person name="Powell A.J."/>
            <person name="Barry K."/>
            <person name="Miller A.N."/>
            <person name="Grigoriev I.V."/>
            <person name="Debuchy R."/>
            <person name="Gladieux P."/>
            <person name="Hiltunen Thoren M."/>
            <person name="Johannesson H."/>
        </authorList>
    </citation>
    <scope>NUCLEOTIDE SEQUENCE</scope>
    <source>
        <strain evidence="4">CBS 508.74</strain>
    </source>
</reference>
<organism evidence="4 5">
    <name type="scientific">Canariomyces notabilis</name>
    <dbReference type="NCBI Taxonomy" id="2074819"/>
    <lineage>
        <taxon>Eukaryota</taxon>
        <taxon>Fungi</taxon>
        <taxon>Dikarya</taxon>
        <taxon>Ascomycota</taxon>
        <taxon>Pezizomycotina</taxon>
        <taxon>Sordariomycetes</taxon>
        <taxon>Sordariomycetidae</taxon>
        <taxon>Sordariales</taxon>
        <taxon>Chaetomiaceae</taxon>
        <taxon>Canariomyces</taxon>
    </lineage>
</organism>
<proteinExistence type="predicted"/>
<dbReference type="Gene3D" id="1.25.40.20">
    <property type="entry name" value="Ankyrin repeat-containing domain"/>
    <property type="match status" value="1"/>
</dbReference>
<keyword evidence="1" id="KW-0677">Repeat</keyword>
<dbReference type="InterPro" id="IPR036770">
    <property type="entry name" value="Ankyrin_rpt-contain_sf"/>
</dbReference>
<accession>A0AAN6TD23</accession>
<evidence type="ECO:0000256" key="3">
    <source>
        <dbReference type="PROSITE-ProRule" id="PRU00023"/>
    </source>
</evidence>
<evidence type="ECO:0000313" key="4">
    <source>
        <dbReference type="EMBL" id="KAK4112128.1"/>
    </source>
</evidence>
<dbReference type="AlphaFoldDB" id="A0AAN6TD23"/>
<dbReference type="SUPFAM" id="SSF48403">
    <property type="entry name" value="Ankyrin repeat"/>
    <property type="match status" value="1"/>
</dbReference>
<dbReference type="PRINTS" id="PR01415">
    <property type="entry name" value="ANKYRIN"/>
</dbReference>
<keyword evidence="2 3" id="KW-0040">ANK repeat</keyword>
<keyword evidence="5" id="KW-1185">Reference proteome</keyword>
<dbReference type="Proteomes" id="UP001302812">
    <property type="component" value="Unassembled WGS sequence"/>
</dbReference>
<reference evidence="4" key="2">
    <citation type="submission" date="2023-05" db="EMBL/GenBank/DDBJ databases">
        <authorList>
            <consortium name="Lawrence Berkeley National Laboratory"/>
            <person name="Steindorff A."/>
            <person name="Hensen N."/>
            <person name="Bonometti L."/>
            <person name="Westerberg I."/>
            <person name="Brannstrom I.O."/>
            <person name="Guillou S."/>
            <person name="Cros-Aarteil S."/>
            <person name="Calhoun S."/>
            <person name="Haridas S."/>
            <person name="Kuo A."/>
            <person name="Mondo S."/>
            <person name="Pangilinan J."/>
            <person name="Riley R."/>
            <person name="Labutti K."/>
            <person name="Andreopoulos B."/>
            <person name="Lipzen A."/>
            <person name="Chen C."/>
            <person name="Yanf M."/>
            <person name="Daum C."/>
            <person name="Ng V."/>
            <person name="Clum A."/>
            <person name="Ohm R."/>
            <person name="Martin F."/>
            <person name="Silar P."/>
            <person name="Natvig D."/>
            <person name="Lalanne C."/>
            <person name="Gautier V."/>
            <person name="Ament-Velasquez S.L."/>
            <person name="Kruys A."/>
            <person name="Hutchinson M.I."/>
            <person name="Powell A.J."/>
            <person name="Barry K."/>
            <person name="Miller A.N."/>
            <person name="Grigoriev I.V."/>
            <person name="Debuchy R."/>
            <person name="Gladieux P."/>
            <person name="Thoren M.H."/>
            <person name="Johannesson H."/>
        </authorList>
    </citation>
    <scope>NUCLEOTIDE SEQUENCE</scope>
    <source>
        <strain evidence="4">CBS 508.74</strain>
    </source>
</reference>
<dbReference type="EMBL" id="MU853343">
    <property type="protein sequence ID" value="KAK4112128.1"/>
    <property type="molecule type" value="Genomic_DNA"/>
</dbReference>
<dbReference type="Pfam" id="PF12796">
    <property type="entry name" value="Ank_2"/>
    <property type="match status" value="1"/>
</dbReference>
<feature type="repeat" description="ANK" evidence="3">
    <location>
        <begin position="24"/>
        <end position="56"/>
    </location>
</feature>